<dbReference type="PANTHER" id="PTHR17609:SF2">
    <property type="entry name" value="HMG DOMAIN-CONTAINING PROTEIN 3"/>
    <property type="match status" value="1"/>
</dbReference>
<evidence type="ECO:0000259" key="3">
    <source>
        <dbReference type="PROSITE" id="PS50118"/>
    </source>
</evidence>
<comment type="caution">
    <text evidence="4">The sequence shown here is derived from an EMBL/GenBank/DDBJ whole genome shotgun (WGS) entry which is preliminary data.</text>
</comment>
<accession>A0A7L0DTX5</accession>
<dbReference type="Pfam" id="PF18717">
    <property type="entry name" value="CxC4"/>
    <property type="match status" value="1"/>
</dbReference>
<dbReference type="SUPFAM" id="SSF47095">
    <property type="entry name" value="HMG-box"/>
    <property type="match status" value="1"/>
</dbReference>
<dbReference type="EMBL" id="VXAG01000023">
    <property type="protein sequence ID" value="NXJ74185.1"/>
    <property type="molecule type" value="Genomic_DNA"/>
</dbReference>
<feature type="compositionally biased region" description="Polar residues" evidence="2">
    <location>
        <begin position="474"/>
        <end position="485"/>
    </location>
</feature>
<evidence type="ECO:0000313" key="4">
    <source>
        <dbReference type="EMBL" id="NXJ74185.1"/>
    </source>
</evidence>
<feature type="domain" description="HMG box" evidence="3">
    <location>
        <begin position="49"/>
        <end position="107"/>
    </location>
</feature>
<feature type="compositionally biased region" description="Polar residues" evidence="2">
    <location>
        <begin position="694"/>
        <end position="707"/>
    </location>
</feature>
<gene>
    <name evidence="4" type="primary">Hmgxb3</name>
    <name evidence="4" type="ORF">TROMEL_R03085</name>
</gene>
<feature type="region of interest" description="Disordered" evidence="2">
    <location>
        <begin position="376"/>
        <end position="423"/>
    </location>
</feature>
<feature type="region of interest" description="Disordered" evidence="2">
    <location>
        <begin position="473"/>
        <end position="531"/>
    </location>
</feature>
<feature type="region of interest" description="Disordered" evidence="2">
    <location>
        <begin position="1191"/>
        <end position="1210"/>
    </location>
</feature>
<feature type="compositionally biased region" description="Basic and acidic residues" evidence="2">
    <location>
        <begin position="517"/>
        <end position="526"/>
    </location>
</feature>
<protein>
    <submittedName>
        <fullName evidence="4">HMGX3 protein</fullName>
    </submittedName>
</protein>
<sequence length="1318" mass="144605">VFLAMEAPYDGTEVTVVMEEIEGTYTYTSPVPSKKKKKYKSTGDHGEKAKKPRSAYLLYYYDIYLKVQQELPHLPQSEINKKISESWRLLSVAEKSYYLEKAKLEKEGLDPNSKASTRTTVVPDIPGFRKILPRSDYIFIPKTTLHEDRSRQSLELCVTQGQAVSEGLAAPPNITNVSRDSVQNVLSVDSSRVGISERCIAIEGLAEEAASFGQPDAVEEVVTSEVLSHCVAPVTEKVAGDILLDEASLEIEGQQYQTARVVIEETLVSGSTDISNGSIAVARPQVPDGVSVVTVVTGRDTEESNSSTPATQFIMLPLPAHSVVENPTSIKLTTTYTRRGHGNCTNPGCSFTYVTRHKPPKCPSCGNFLGGKWIPKEKQPKSKSELNSGTSLKTPAAKRGQQSVFTEPAAVGESTSKSASESSEAVSQLLSAVPAGGQMQETEWEEVIISEAHILANNVPAEDRGSAVGVMLGQESQRQGDSSSEQAEKDSVGLGMPLASEVPGPNASAKKPMGIDATHKGQEVKSKPRPKPSLLAAARPMRAILPAPASVGREASTEHPSSRQAFVNTDKHSPVRTSGLKPGTLKQLGQSILQPPSAEEQKLHSALTSRASQVKVVEVKPDIFPSYKYSCTVTLDLGLATSRGRGKCKNPSCSYVYTNRHKPRICPSCGYNLAKDRTEKTAKSLEVSPGQPDVLNTSEPLTPSQKEIQRQSTLQLLRKVMQIPENESELSEVFALIHELNSSRLILSNVSEETVTIEQTSWSNYYESPSTQCLLCNSPLFKGGQNSLAGPQDCWLLTANRLQVVTAQVKVCLNLQCLALHSFTDIYTGLFNVGNKLLVSLDLLFAIRNHIKLGEDPRVAVGNILDSVQEQTAEKSLSPDEQVQLQELLCNGYWAFECLTVRDYNDMICGICGVTPKVEIAQRNVENVLALKNIEFTWPEFLPSSEVNVEDFWSTMETEVIEQVAFPSSIPITKFDASIVAPFFPPLMRGAMVINTEKDKNLDAQPVPGNGSALVRLLQDEILRLELISSYSKEELQSFLTQCGIPWEASDTEDQLCYSLLALYELVQNGPSTAQASPHHTGGKIYKVCPHQVVCGSKYIVRGENARDHVDLLVSSRHWPPVYVVDTASSVALCADVCCPGLTSQMWGKNQGCFSDPMDPPTYVSCPELLDQQYSVDVTVAEHSLQHPITKSSTRRIVHTGSEQNDRQDPTARHHCISLCRELEPYSAIIAAIADSKTSNIRQRPITFENATHYYLYNRLMDFLTSREIVNRQIQEIVQSCQPGEVVIRDALYRLGVAQIKTETEEDEEGKQEGDRGC</sequence>
<feature type="non-terminal residue" evidence="4">
    <location>
        <position position="1318"/>
    </location>
</feature>
<feature type="non-terminal residue" evidence="4">
    <location>
        <position position="1"/>
    </location>
</feature>
<dbReference type="GO" id="GO:0003677">
    <property type="term" value="F:DNA binding"/>
    <property type="evidence" value="ECO:0007669"/>
    <property type="project" value="UniProtKB-UniRule"/>
</dbReference>
<organism evidence="4 5">
    <name type="scientific">Trogon melanurus</name>
    <name type="common">Black-tailed trogon</name>
    <dbReference type="NCBI Taxonomy" id="56311"/>
    <lineage>
        <taxon>Eukaryota</taxon>
        <taxon>Metazoa</taxon>
        <taxon>Chordata</taxon>
        <taxon>Craniata</taxon>
        <taxon>Vertebrata</taxon>
        <taxon>Euteleostomi</taxon>
        <taxon>Archelosauria</taxon>
        <taxon>Archosauria</taxon>
        <taxon>Dinosauria</taxon>
        <taxon>Saurischia</taxon>
        <taxon>Theropoda</taxon>
        <taxon>Coelurosauria</taxon>
        <taxon>Aves</taxon>
        <taxon>Neognathae</taxon>
        <taxon>Neoaves</taxon>
        <taxon>Telluraves</taxon>
        <taxon>Coraciimorphae</taxon>
        <taxon>Trogoniformes</taxon>
        <taxon>Trogonidae</taxon>
        <taxon>Trogon</taxon>
    </lineage>
</organism>
<keyword evidence="1" id="KW-0539">Nucleus</keyword>
<evidence type="ECO:0000313" key="5">
    <source>
        <dbReference type="Proteomes" id="UP000550660"/>
    </source>
</evidence>
<dbReference type="GO" id="GO:0005634">
    <property type="term" value="C:nucleus"/>
    <property type="evidence" value="ECO:0007669"/>
    <property type="project" value="UniProtKB-UniRule"/>
</dbReference>
<dbReference type="InterPro" id="IPR040648">
    <property type="entry name" value="HMGXB3_CxC4"/>
</dbReference>
<name>A0A7L0DTX5_TROML</name>
<keyword evidence="1" id="KW-0238">DNA-binding</keyword>
<dbReference type="SMART" id="SM00398">
    <property type="entry name" value="HMG"/>
    <property type="match status" value="1"/>
</dbReference>
<feature type="region of interest" description="Disordered" evidence="2">
    <location>
        <begin position="549"/>
        <end position="585"/>
    </location>
</feature>
<dbReference type="Gene3D" id="1.10.30.10">
    <property type="entry name" value="High mobility group box domain"/>
    <property type="match status" value="1"/>
</dbReference>
<dbReference type="InterPro" id="IPR036910">
    <property type="entry name" value="HMG_box_dom_sf"/>
</dbReference>
<dbReference type="InterPro" id="IPR039598">
    <property type="entry name" value="HMGXB3"/>
</dbReference>
<dbReference type="InterPro" id="IPR009071">
    <property type="entry name" value="HMG_box_dom"/>
</dbReference>
<reference evidence="4 5" key="1">
    <citation type="submission" date="2019-09" db="EMBL/GenBank/DDBJ databases">
        <title>Bird 10,000 Genomes (B10K) Project - Family phase.</title>
        <authorList>
            <person name="Zhang G."/>
        </authorList>
    </citation>
    <scope>NUCLEOTIDE SEQUENCE [LARGE SCALE GENOMIC DNA]</scope>
    <source>
        <strain evidence="4">B10K-DU-007-40</strain>
        <tissue evidence="4">Mixed tissue sample</tissue>
    </source>
</reference>
<feature type="compositionally biased region" description="Low complexity" evidence="2">
    <location>
        <begin position="411"/>
        <end position="423"/>
    </location>
</feature>
<evidence type="ECO:0000256" key="1">
    <source>
        <dbReference type="PROSITE-ProRule" id="PRU00267"/>
    </source>
</evidence>
<dbReference type="PANTHER" id="PTHR17609">
    <property type="entry name" value="HMG DOMAIN-CONTAINING PROTEIN 3"/>
    <property type="match status" value="1"/>
</dbReference>
<keyword evidence="5" id="KW-1185">Reference proteome</keyword>
<dbReference type="OrthoDB" id="8948380at2759"/>
<dbReference type="Pfam" id="PF09011">
    <property type="entry name" value="HMG_box_2"/>
    <property type="match status" value="1"/>
</dbReference>
<dbReference type="CDD" id="cd21981">
    <property type="entry name" value="HMG-box_HMGXB3"/>
    <property type="match status" value="1"/>
</dbReference>
<evidence type="ECO:0000256" key="2">
    <source>
        <dbReference type="SAM" id="MobiDB-lite"/>
    </source>
</evidence>
<dbReference type="PROSITE" id="PS50118">
    <property type="entry name" value="HMG_BOX_2"/>
    <property type="match status" value="1"/>
</dbReference>
<proteinExistence type="predicted"/>
<feature type="region of interest" description="Disordered" evidence="2">
    <location>
        <begin position="683"/>
        <end position="707"/>
    </location>
</feature>
<feature type="DNA-binding region" description="HMG box" evidence="1">
    <location>
        <begin position="49"/>
        <end position="107"/>
    </location>
</feature>
<dbReference type="Proteomes" id="UP000550660">
    <property type="component" value="Unassembled WGS sequence"/>
</dbReference>